<dbReference type="EMBL" id="JPVO01000029">
    <property type="protein sequence ID" value="KGR78767.1"/>
    <property type="molecule type" value="Genomic_DNA"/>
</dbReference>
<dbReference type="Proteomes" id="UP000030408">
    <property type="component" value="Unassembled WGS sequence"/>
</dbReference>
<gene>
    <name evidence="1" type="ORF">CD33_00865</name>
</gene>
<evidence type="ECO:0000313" key="2">
    <source>
        <dbReference type="Proteomes" id="UP000030408"/>
    </source>
</evidence>
<proteinExistence type="predicted"/>
<accession>A0A0A3IVE3</accession>
<dbReference type="OrthoDB" id="2353934at2"/>
<dbReference type="RefSeq" id="WP_036197214.1">
    <property type="nucleotide sequence ID" value="NZ_AVCY01000027.1"/>
</dbReference>
<organism evidence="1 2">
    <name type="scientific">Ureibacillus sinduriensis BLB-1 = JCM 15800</name>
    <dbReference type="NCBI Taxonomy" id="1384057"/>
    <lineage>
        <taxon>Bacteria</taxon>
        <taxon>Bacillati</taxon>
        <taxon>Bacillota</taxon>
        <taxon>Bacilli</taxon>
        <taxon>Bacillales</taxon>
        <taxon>Caryophanaceae</taxon>
        <taxon>Ureibacillus</taxon>
    </lineage>
</organism>
<reference evidence="1 2" key="1">
    <citation type="submission" date="2014-02" db="EMBL/GenBank/DDBJ databases">
        <title>Draft genome sequence of Lysinibacillus sinduriensis JCM 15800.</title>
        <authorList>
            <person name="Zhang F."/>
            <person name="Wang G."/>
            <person name="Zhang L."/>
        </authorList>
    </citation>
    <scope>NUCLEOTIDE SEQUENCE [LARGE SCALE GENOMIC DNA]</scope>
    <source>
        <strain evidence="1 2">JCM 15800</strain>
    </source>
</reference>
<comment type="caution">
    <text evidence="1">The sequence shown here is derived from an EMBL/GenBank/DDBJ whole genome shotgun (WGS) entry which is preliminary data.</text>
</comment>
<sequence>MTLITPKCMKCDKEIQGDEEVFIQMRYPKRKGFTEIKAFLNLEGKFICKDCSKEMKI</sequence>
<keyword evidence="2" id="KW-1185">Reference proteome</keyword>
<protein>
    <submittedName>
        <fullName evidence="1">Fe3+ hydroxamate ABC transporter substrate-binding protein</fullName>
    </submittedName>
</protein>
<name>A0A0A3IVE3_9BACL</name>
<dbReference type="STRING" id="1384057.CD33_00865"/>
<evidence type="ECO:0000313" key="1">
    <source>
        <dbReference type="EMBL" id="KGR78767.1"/>
    </source>
</evidence>
<dbReference type="AlphaFoldDB" id="A0A0A3IVE3"/>
<dbReference type="eggNOG" id="ENOG5033GC0">
    <property type="taxonomic scope" value="Bacteria"/>
</dbReference>